<evidence type="ECO:0000256" key="1">
    <source>
        <dbReference type="ARBA" id="ARBA00004496"/>
    </source>
</evidence>
<dbReference type="Pfam" id="PF13516">
    <property type="entry name" value="LRR_6"/>
    <property type="match status" value="3"/>
</dbReference>
<dbReference type="PANTHER" id="PTHR45690:SF19">
    <property type="entry name" value="NACHT, LRR AND PYD DOMAINS-CONTAINING PROTEIN 3"/>
    <property type="match status" value="1"/>
</dbReference>
<protein>
    <submittedName>
        <fullName evidence="4">Si:ch73-233m11.2</fullName>
    </submittedName>
</protein>
<dbReference type="GO" id="GO:0005737">
    <property type="term" value="C:cytoplasm"/>
    <property type="evidence" value="ECO:0007669"/>
    <property type="project" value="UniProtKB-SubCell"/>
</dbReference>
<keyword evidence="3" id="KW-0677">Repeat</keyword>
<evidence type="ECO:0000313" key="5">
    <source>
        <dbReference type="Proteomes" id="UP000694523"/>
    </source>
</evidence>
<evidence type="ECO:0000313" key="4">
    <source>
        <dbReference type="Ensembl" id="ENSNMLP00000028537.1"/>
    </source>
</evidence>
<dbReference type="InterPro" id="IPR032675">
    <property type="entry name" value="LRR_dom_sf"/>
</dbReference>
<comment type="subcellular location">
    <subcellularLocation>
        <location evidence="1">Cytoplasm</location>
    </subcellularLocation>
</comment>
<proteinExistence type="predicted"/>
<organism evidence="4 5">
    <name type="scientific">Neogobius melanostomus</name>
    <name type="common">round goby</name>
    <dbReference type="NCBI Taxonomy" id="47308"/>
    <lineage>
        <taxon>Eukaryota</taxon>
        <taxon>Metazoa</taxon>
        <taxon>Chordata</taxon>
        <taxon>Craniata</taxon>
        <taxon>Vertebrata</taxon>
        <taxon>Euteleostomi</taxon>
        <taxon>Actinopterygii</taxon>
        <taxon>Neopterygii</taxon>
        <taxon>Teleostei</taxon>
        <taxon>Neoteleostei</taxon>
        <taxon>Acanthomorphata</taxon>
        <taxon>Gobiaria</taxon>
        <taxon>Gobiiformes</taxon>
        <taxon>Gobioidei</taxon>
        <taxon>Gobiidae</taxon>
        <taxon>Benthophilinae</taxon>
        <taxon>Neogobiini</taxon>
        <taxon>Neogobius</taxon>
    </lineage>
</organism>
<dbReference type="PANTHER" id="PTHR45690">
    <property type="entry name" value="NACHT, LRR AND PYD DOMAINS-CONTAINING PROTEIN 12"/>
    <property type="match status" value="1"/>
</dbReference>
<dbReference type="Proteomes" id="UP000694523">
    <property type="component" value="Unplaced"/>
</dbReference>
<dbReference type="InterPro" id="IPR050637">
    <property type="entry name" value="NLRP_innate_immun_reg"/>
</dbReference>
<evidence type="ECO:0000256" key="3">
    <source>
        <dbReference type="ARBA" id="ARBA00022737"/>
    </source>
</evidence>
<dbReference type="InterPro" id="IPR001611">
    <property type="entry name" value="Leu-rich_rpt"/>
</dbReference>
<name>A0A8C6U269_9GOBI</name>
<dbReference type="SUPFAM" id="SSF52047">
    <property type="entry name" value="RNI-like"/>
    <property type="match status" value="1"/>
</dbReference>
<sequence length="701" mass="78002">MPGASFIIASQTSPNLEFLSGVQLEVLGFLKPQRDAFFSNFFPDPVTAKNALLHFETTLGFYDFSKSPQFCYTVCSAYNFLINSGTKLPMTLTQLFVHILVYLIDKITQKDKMINIVRALGNLASHCALNSQSNVQRDTLDEFGLLSEFPLSDFLCVYGESDKAIYSWRSPLMQEFILAVSVLLGLSLHSVEEILEKHKKHTHFLDIFMSGLCEQVHWRPLEETLGPCSANKIFAFKNWLKTLCEKTLPGNNKEDHCRCFHLLYQMQNEKVVKEVITPSARLGLSYGNLKLLDYVVLNYVVRQLGEMEQINLYNTSLLTEEMAEILAPTMAVSCKFILSQCSFEDGAVTHVASALSKGIATSLDLSYSCLNKKQLQSLCTGLKNCKVESLQFSRGKLTEASCEEFVPALTSTTSQLSVLNLCANQIGDMGLKKLCEALQNPHNKVQGLNLQHCTLTAASMEDLSTALSSGHSKLININLSNNEIGDTGVKPLSKGVQHPFCKLESLRLFDCYLTEACCPLLAEALMSKHCSLREIDLSVNELGHEGAMVLCKALKRPGCPMEKLSLARCELTEAVFVELASLLKSGSPPLKSLSVACNDVGDQGVHHLWEAIRHPSCELEKLDVEMTGLTDACVNDMCAAIKASKTMRKLKIHNNLLTDVSVPTLIRVMQESPNMEKLNVQYNDFGEEMFELFETCPKIRY</sequence>
<keyword evidence="5" id="KW-1185">Reference proteome</keyword>
<dbReference type="Gene3D" id="3.80.10.10">
    <property type="entry name" value="Ribonuclease Inhibitor"/>
    <property type="match status" value="2"/>
</dbReference>
<dbReference type="AlphaFoldDB" id="A0A8C6U269"/>
<reference evidence="4" key="1">
    <citation type="submission" date="2025-08" db="UniProtKB">
        <authorList>
            <consortium name="Ensembl"/>
        </authorList>
    </citation>
    <scope>IDENTIFICATION</scope>
</reference>
<evidence type="ECO:0000256" key="2">
    <source>
        <dbReference type="ARBA" id="ARBA00022490"/>
    </source>
</evidence>
<keyword evidence="2" id="KW-0963">Cytoplasm</keyword>
<dbReference type="Ensembl" id="ENSNMLT00000031861.1">
    <property type="protein sequence ID" value="ENSNMLP00000028537.1"/>
    <property type="gene ID" value="ENSNMLG00000018135.1"/>
</dbReference>
<dbReference type="SMART" id="SM00368">
    <property type="entry name" value="LRR_RI"/>
    <property type="match status" value="9"/>
</dbReference>
<accession>A0A8C6U269</accession>
<reference evidence="4" key="2">
    <citation type="submission" date="2025-09" db="UniProtKB">
        <authorList>
            <consortium name="Ensembl"/>
        </authorList>
    </citation>
    <scope>IDENTIFICATION</scope>
</reference>